<dbReference type="EMBL" id="JARBDR010000923">
    <property type="protein sequence ID" value="KAJ8298168.1"/>
    <property type="molecule type" value="Genomic_DNA"/>
</dbReference>
<feature type="transmembrane region" description="Helical" evidence="5">
    <location>
        <begin position="123"/>
        <end position="144"/>
    </location>
</feature>
<keyword evidence="8" id="KW-1185">Reference proteome</keyword>
<keyword evidence="3 5" id="KW-1133">Transmembrane helix</keyword>
<accession>A0ABQ9E4C7</accession>
<comment type="subcellular location">
    <subcellularLocation>
        <location evidence="1">Membrane</location>
        <topology evidence="1">Multi-pass membrane protein</topology>
    </subcellularLocation>
</comment>
<feature type="transmembrane region" description="Helical" evidence="5">
    <location>
        <begin position="189"/>
        <end position="208"/>
    </location>
</feature>
<dbReference type="Proteomes" id="UP001217089">
    <property type="component" value="Unassembled WGS sequence"/>
</dbReference>
<name>A0ABQ9E4C7_TEGGR</name>
<evidence type="ECO:0000313" key="8">
    <source>
        <dbReference type="Proteomes" id="UP001217089"/>
    </source>
</evidence>
<dbReference type="Pfam" id="PF01490">
    <property type="entry name" value="Aa_trans"/>
    <property type="match status" value="2"/>
</dbReference>
<organism evidence="7 8">
    <name type="scientific">Tegillarca granosa</name>
    <name type="common">Malaysian cockle</name>
    <name type="synonym">Anadara granosa</name>
    <dbReference type="NCBI Taxonomy" id="220873"/>
    <lineage>
        <taxon>Eukaryota</taxon>
        <taxon>Metazoa</taxon>
        <taxon>Spiralia</taxon>
        <taxon>Lophotrochozoa</taxon>
        <taxon>Mollusca</taxon>
        <taxon>Bivalvia</taxon>
        <taxon>Autobranchia</taxon>
        <taxon>Pteriomorphia</taxon>
        <taxon>Arcoida</taxon>
        <taxon>Arcoidea</taxon>
        <taxon>Arcidae</taxon>
        <taxon>Tegillarca</taxon>
    </lineage>
</organism>
<feature type="transmembrane region" description="Helical" evidence="5">
    <location>
        <begin position="19"/>
        <end position="38"/>
    </location>
</feature>
<keyword evidence="4 5" id="KW-0472">Membrane</keyword>
<evidence type="ECO:0000256" key="5">
    <source>
        <dbReference type="SAM" id="Phobius"/>
    </source>
</evidence>
<evidence type="ECO:0000256" key="3">
    <source>
        <dbReference type="ARBA" id="ARBA00022989"/>
    </source>
</evidence>
<feature type="domain" description="Amino acid transporter transmembrane" evidence="6">
    <location>
        <begin position="169"/>
        <end position="239"/>
    </location>
</feature>
<evidence type="ECO:0000256" key="2">
    <source>
        <dbReference type="ARBA" id="ARBA00022692"/>
    </source>
</evidence>
<evidence type="ECO:0000259" key="6">
    <source>
        <dbReference type="Pfam" id="PF01490"/>
    </source>
</evidence>
<dbReference type="PANTHER" id="PTHR22950">
    <property type="entry name" value="AMINO ACID TRANSPORTER"/>
    <property type="match status" value="1"/>
</dbReference>
<evidence type="ECO:0000256" key="4">
    <source>
        <dbReference type="ARBA" id="ARBA00023136"/>
    </source>
</evidence>
<gene>
    <name evidence="7" type="ORF">KUTeg_024699</name>
</gene>
<evidence type="ECO:0000313" key="7">
    <source>
        <dbReference type="EMBL" id="KAJ8298168.1"/>
    </source>
</evidence>
<proteinExistence type="predicted"/>
<feature type="transmembrane region" description="Helical" evidence="5">
    <location>
        <begin position="44"/>
        <end position="66"/>
    </location>
</feature>
<evidence type="ECO:0000256" key="1">
    <source>
        <dbReference type="ARBA" id="ARBA00004141"/>
    </source>
</evidence>
<reference evidence="7 8" key="1">
    <citation type="submission" date="2022-12" db="EMBL/GenBank/DDBJ databases">
        <title>Chromosome-level genome of Tegillarca granosa.</title>
        <authorList>
            <person name="Kim J."/>
        </authorList>
    </citation>
    <scope>NUCLEOTIDE SEQUENCE [LARGE SCALE GENOMIC DNA]</scope>
    <source>
        <strain evidence="7">Teg-2019</strain>
        <tissue evidence="7">Adductor muscle</tissue>
    </source>
</reference>
<protein>
    <recommendedName>
        <fullName evidence="6">Amino acid transporter transmembrane domain-containing protein</fullName>
    </recommendedName>
</protein>
<comment type="caution">
    <text evidence="7">The sequence shown here is derived from an EMBL/GenBank/DDBJ whole genome shotgun (WGS) entry which is preliminary data.</text>
</comment>
<dbReference type="PANTHER" id="PTHR22950:SF677">
    <property type="entry name" value="AMINO ACID TRANSPORTER TRANSMEMBRANE DOMAIN-CONTAINING PROTEIN"/>
    <property type="match status" value="1"/>
</dbReference>
<keyword evidence="2 5" id="KW-0812">Transmembrane</keyword>
<feature type="domain" description="Amino acid transporter transmembrane" evidence="6">
    <location>
        <begin position="18"/>
        <end position="153"/>
    </location>
</feature>
<sequence>MTVAGSTGLKVGTRHPVKIFANIFISFIGAGVLGLPFAFKEAGILEGIIVMSIVGVISVKAMLLIIDCKYELLRQHPNYANKHRTKPALHVELSYGDVGYHAIGHMGRTFVDVAIVVSQAGSLAITSLMAQVSNLMAFGVVFWFDFEHFHKVEVLIFCIDHDFSHIISFGPETNPIITLNLPKGDSFDFAMIVKSFLCLALFFTYPVMMFPVMKILETYLISEPHKHYMKGSELSFFIRRRDSGIISVKE</sequence>
<dbReference type="InterPro" id="IPR013057">
    <property type="entry name" value="AA_transpt_TM"/>
</dbReference>